<evidence type="ECO:0000256" key="5">
    <source>
        <dbReference type="ARBA" id="ARBA00012027"/>
    </source>
</evidence>
<dbReference type="GO" id="GO:0016891">
    <property type="term" value="F:RNA endonuclease activity producing 5'-phosphomonoesters, hydrolytic mechanism"/>
    <property type="evidence" value="ECO:0007669"/>
    <property type="project" value="TreeGrafter"/>
</dbReference>
<name>A0A508T8X9_9BRAD</name>
<dbReference type="GO" id="GO:0003676">
    <property type="term" value="F:nucleic acid binding"/>
    <property type="evidence" value="ECO:0007669"/>
    <property type="project" value="InterPro"/>
</dbReference>
<dbReference type="Gene3D" id="3.30.870.10">
    <property type="entry name" value="Endonuclease Chain A"/>
    <property type="match status" value="2"/>
</dbReference>
<keyword evidence="9" id="KW-0479">Metal-binding</keyword>
<dbReference type="GO" id="GO:0046872">
    <property type="term" value="F:metal ion binding"/>
    <property type="evidence" value="ECO:0007669"/>
    <property type="project" value="UniProtKB-KW"/>
</dbReference>
<keyword evidence="13" id="KW-0443">Lipid metabolism</keyword>
<dbReference type="GO" id="GO:0006793">
    <property type="term" value="P:phosphorus metabolic process"/>
    <property type="evidence" value="ECO:0007669"/>
    <property type="project" value="UniProtKB-ARBA"/>
</dbReference>
<protein>
    <recommendedName>
        <fullName evidence="6">Phospholipase D</fullName>
        <ecNumber evidence="5">3.1.4.4</ecNumber>
    </recommendedName>
    <alternativeName>
        <fullName evidence="16">Choline phosphatase</fullName>
    </alternativeName>
</protein>
<gene>
    <name evidence="18" type="ORF">CI1B_32100</name>
</gene>
<dbReference type="InterPro" id="IPR001736">
    <property type="entry name" value="PLipase_D/transphosphatidylase"/>
</dbReference>
<keyword evidence="14" id="KW-1015">Disulfide bond</keyword>
<dbReference type="Pfam" id="PF02265">
    <property type="entry name" value="S1-P1_nuclease"/>
    <property type="match status" value="1"/>
</dbReference>
<keyword evidence="7" id="KW-0964">Secreted</keyword>
<evidence type="ECO:0000313" key="19">
    <source>
        <dbReference type="Proteomes" id="UP000328092"/>
    </source>
</evidence>
<evidence type="ECO:0000256" key="1">
    <source>
        <dbReference type="ARBA" id="ARBA00000798"/>
    </source>
</evidence>
<reference evidence="18" key="1">
    <citation type="submission" date="2019-02" db="EMBL/GenBank/DDBJ databases">
        <authorList>
            <person name="Pothier F.J."/>
        </authorList>
    </citation>
    <scope>NUCLEOTIDE SEQUENCE</scope>
    <source>
        <strain evidence="18">CI-1B</strain>
    </source>
</reference>
<keyword evidence="15" id="KW-0325">Glycoprotein</keyword>
<keyword evidence="10" id="KW-0255">Endonuclease</keyword>
<keyword evidence="11" id="KW-0378">Hydrolase</keyword>
<dbReference type="PANTHER" id="PTHR43856">
    <property type="entry name" value="CARDIOLIPIN HYDROLASE"/>
    <property type="match status" value="1"/>
</dbReference>
<dbReference type="EMBL" id="CAADFC020000011">
    <property type="protein sequence ID" value="VIO70556.1"/>
    <property type="molecule type" value="Genomic_DNA"/>
</dbReference>
<feature type="domain" description="PLD phosphodiesterase" evidence="17">
    <location>
        <begin position="444"/>
        <end position="475"/>
    </location>
</feature>
<dbReference type="Pfam" id="PF13091">
    <property type="entry name" value="PLDc_2"/>
    <property type="match status" value="2"/>
</dbReference>
<accession>A0A508T8X9</accession>
<evidence type="ECO:0000256" key="6">
    <source>
        <dbReference type="ARBA" id="ARBA00018392"/>
    </source>
</evidence>
<dbReference type="PANTHER" id="PTHR43856:SF1">
    <property type="entry name" value="MITOCHONDRIAL CARDIOLIPIN HYDROLASE"/>
    <property type="match status" value="1"/>
</dbReference>
<evidence type="ECO:0000256" key="12">
    <source>
        <dbReference type="ARBA" id="ARBA00022963"/>
    </source>
</evidence>
<comment type="caution">
    <text evidence="18">The sequence shown here is derived from an EMBL/GenBank/DDBJ whole genome shotgun (WGS) entry which is preliminary data.</text>
</comment>
<comment type="function">
    <text evidence="2">Could be a virulence factor.</text>
</comment>
<organism evidence="18 19">
    <name type="scientific">Bradyrhizobium ivorense</name>
    <dbReference type="NCBI Taxonomy" id="2511166"/>
    <lineage>
        <taxon>Bacteria</taxon>
        <taxon>Pseudomonadati</taxon>
        <taxon>Pseudomonadota</taxon>
        <taxon>Alphaproteobacteria</taxon>
        <taxon>Hyphomicrobiales</taxon>
        <taxon>Nitrobacteraceae</taxon>
        <taxon>Bradyrhizobium</taxon>
    </lineage>
</organism>
<comment type="subcellular location">
    <subcellularLocation>
        <location evidence="3">Secreted</location>
    </subcellularLocation>
</comment>
<comment type="similarity">
    <text evidence="4">Belongs to the phospholipase D family.</text>
</comment>
<evidence type="ECO:0000259" key="17">
    <source>
        <dbReference type="PROSITE" id="PS50035"/>
    </source>
</evidence>
<dbReference type="EC" id="3.1.4.4" evidence="5"/>
<evidence type="ECO:0000256" key="2">
    <source>
        <dbReference type="ARBA" id="ARBA00003145"/>
    </source>
</evidence>
<evidence type="ECO:0000256" key="9">
    <source>
        <dbReference type="ARBA" id="ARBA00022723"/>
    </source>
</evidence>
<dbReference type="InterPro" id="IPR008947">
    <property type="entry name" value="PLipase_C/P1_nuclease_dom_sf"/>
</dbReference>
<evidence type="ECO:0000313" key="18">
    <source>
        <dbReference type="EMBL" id="VIO70556.1"/>
    </source>
</evidence>
<evidence type="ECO:0000256" key="8">
    <source>
        <dbReference type="ARBA" id="ARBA00022722"/>
    </source>
</evidence>
<evidence type="ECO:0000256" key="14">
    <source>
        <dbReference type="ARBA" id="ARBA00023157"/>
    </source>
</evidence>
<dbReference type="InterPro" id="IPR051406">
    <property type="entry name" value="PLD_domain"/>
</dbReference>
<evidence type="ECO:0000256" key="3">
    <source>
        <dbReference type="ARBA" id="ARBA00004613"/>
    </source>
</evidence>
<dbReference type="Gene3D" id="1.10.575.10">
    <property type="entry name" value="P1 Nuclease"/>
    <property type="match status" value="1"/>
</dbReference>
<keyword evidence="12" id="KW-0442">Lipid degradation</keyword>
<dbReference type="InterPro" id="IPR003154">
    <property type="entry name" value="S1/P1nuclease"/>
</dbReference>
<evidence type="ECO:0000256" key="11">
    <source>
        <dbReference type="ARBA" id="ARBA00022801"/>
    </source>
</evidence>
<evidence type="ECO:0000256" key="10">
    <source>
        <dbReference type="ARBA" id="ARBA00022759"/>
    </source>
</evidence>
<dbReference type="GO" id="GO:0016042">
    <property type="term" value="P:lipid catabolic process"/>
    <property type="evidence" value="ECO:0007669"/>
    <property type="project" value="UniProtKB-KW"/>
</dbReference>
<evidence type="ECO:0000256" key="4">
    <source>
        <dbReference type="ARBA" id="ARBA00008664"/>
    </source>
</evidence>
<dbReference type="PROSITE" id="PS50035">
    <property type="entry name" value="PLD"/>
    <property type="match status" value="1"/>
</dbReference>
<keyword evidence="19" id="KW-1185">Reference proteome</keyword>
<dbReference type="InterPro" id="IPR025202">
    <property type="entry name" value="PLD-like_dom"/>
</dbReference>
<proteinExistence type="inferred from homology"/>
<dbReference type="AlphaFoldDB" id="A0A508T8X9"/>
<dbReference type="CDD" id="cd09172">
    <property type="entry name" value="PLDc_Nuc_like_unchar1_1"/>
    <property type="match status" value="1"/>
</dbReference>
<dbReference type="SUPFAM" id="SSF56024">
    <property type="entry name" value="Phospholipase D/nuclease"/>
    <property type="match status" value="2"/>
</dbReference>
<dbReference type="Proteomes" id="UP000328092">
    <property type="component" value="Unassembled WGS sequence"/>
</dbReference>
<evidence type="ECO:0000256" key="7">
    <source>
        <dbReference type="ARBA" id="ARBA00022525"/>
    </source>
</evidence>
<dbReference type="GO" id="GO:0004630">
    <property type="term" value="F:phospholipase D activity"/>
    <property type="evidence" value="ECO:0007669"/>
    <property type="project" value="UniProtKB-EC"/>
</dbReference>
<evidence type="ECO:0000256" key="16">
    <source>
        <dbReference type="ARBA" id="ARBA00029594"/>
    </source>
</evidence>
<dbReference type="SUPFAM" id="SSF48537">
    <property type="entry name" value="Phospholipase C/P1 nuclease"/>
    <property type="match status" value="1"/>
</dbReference>
<comment type="catalytic activity">
    <reaction evidence="1">
        <text>a 1,2-diacyl-sn-glycero-3-phosphocholine + H2O = a 1,2-diacyl-sn-glycero-3-phosphate + choline + H(+)</text>
        <dbReference type="Rhea" id="RHEA:14445"/>
        <dbReference type="ChEBI" id="CHEBI:15354"/>
        <dbReference type="ChEBI" id="CHEBI:15377"/>
        <dbReference type="ChEBI" id="CHEBI:15378"/>
        <dbReference type="ChEBI" id="CHEBI:57643"/>
        <dbReference type="ChEBI" id="CHEBI:58608"/>
        <dbReference type="EC" id="3.1.4.4"/>
    </reaction>
</comment>
<keyword evidence="8" id="KW-0540">Nuclease</keyword>
<sequence length="585" mass="64563">MRASQRAAGHSMRAQAIAGNHVVTIGVNMDQVETNDLLGFGFHRTDRTENDAYWLEGQKRFKISDPGLPPGTGVPTNKHPIQSFLWADFTAKGAHSYVYRVVAIRGTPDAPQEAESVELAVSTEGHDLEEVHDVFFNRGAIASQAYANRYGNKDPDEVGPEAYAWLSRGLHEALIGFIGQAKDRTFSLRAAIYEFQYPDVLDAFHTSGMNGADIKIIYDAKKNAKGPKQKNEEAIKTEQIKALCIPRTANPSYIAHNKFIVLLENGRPISVWTGSTNVTTNGIFGHLNVGHIIRDPAIAAQYLEYWTALSDDPEAKDLKPVNVKNTPAPRDVAAKDGRIAVFSPRSNLDALDWYVEMMADAKKAAFLTGAFGVPAPFVDLLKTESDVVRYILLEKPGQGPNAGEVLSEIRAVRSNQIVVGPPKWFSLNAFDDWLEERKNPFSENVEYIHTKFLLADPLGDDPWVVTGSANFSGASTNQNDENMVVIRGNGRVTDIYLGEFMRIYNHLSFRSWAAGKTKEELNCSKSAADRADALKFVIHFVGDVHQPLHDETHFGVDGKDDRGEIVFPSRFSDSPATCTPCGTRA</sequence>
<evidence type="ECO:0000256" key="15">
    <source>
        <dbReference type="ARBA" id="ARBA00023180"/>
    </source>
</evidence>
<dbReference type="GO" id="GO:0006308">
    <property type="term" value="P:DNA catabolic process"/>
    <property type="evidence" value="ECO:0007669"/>
    <property type="project" value="InterPro"/>
</dbReference>
<dbReference type="GO" id="GO:0005576">
    <property type="term" value="C:extracellular region"/>
    <property type="evidence" value="ECO:0007669"/>
    <property type="project" value="UniProtKB-SubCell"/>
</dbReference>
<evidence type="ECO:0000256" key="13">
    <source>
        <dbReference type="ARBA" id="ARBA00023098"/>
    </source>
</evidence>
<dbReference type="OrthoDB" id="9789376at2"/>